<comment type="caution">
    <text evidence="1">The sequence shown here is derived from an EMBL/GenBank/DDBJ whole genome shotgun (WGS) entry which is preliminary data.</text>
</comment>
<accession>A0A0D2JA16</accession>
<evidence type="ECO:0000313" key="1">
    <source>
        <dbReference type="EMBL" id="KIX14989.1"/>
    </source>
</evidence>
<gene>
    <name evidence="1" type="ORF">X474_05805</name>
</gene>
<dbReference type="AlphaFoldDB" id="A0A0D2JA16"/>
<keyword evidence="2" id="KW-1185">Reference proteome</keyword>
<reference evidence="1 2" key="1">
    <citation type="submission" date="2013-11" db="EMBL/GenBank/DDBJ databases">
        <title>Metagenomic analysis of a methanogenic consortium involved in long chain n-alkane degradation.</title>
        <authorList>
            <person name="Davidova I.A."/>
            <person name="Callaghan A.V."/>
            <person name="Wawrik B."/>
            <person name="Pruitt S."/>
            <person name="Marks C."/>
            <person name="Duncan K.E."/>
            <person name="Suflita J.M."/>
        </authorList>
    </citation>
    <scope>NUCLEOTIDE SEQUENCE [LARGE SCALE GENOMIC DNA]</scope>
    <source>
        <strain evidence="1 2">SPR</strain>
    </source>
</reference>
<dbReference type="OrthoDB" id="7107929at2"/>
<dbReference type="STRING" id="1429043.X474_05805"/>
<dbReference type="Proteomes" id="UP000032233">
    <property type="component" value="Unassembled WGS sequence"/>
</dbReference>
<protein>
    <submittedName>
        <fullName evidence="1">Uncharacterized protein</fullName>
    </submittedName>
</protein>
<organism evidence="1 2">
    <name type="scientific">Dethiosulfatarculus sandiegensis</name>
    <dbReference type="NCBI Taxonomy" id="1429043"/>
    <lineage>
        <taxon>Bacteria</taxon>
        <taxon>Pseudomonadati</taxon>
        <taxon>Thermodesulfobacteriota</taxon>
        <taxon>Desulfarculia</taxon>
        <taxon>Desulfarculales</taxon>
        <taxon>Desulfarculaceae</taxon>
        <taxon>Dethiosulfatarculus</taxon>
    </lineage>
</organism>
<proteinExistence type="predicted"/>
<dbReference type="EMBL" id="AZAC01000005">
    <property type="protein sequence ID" value="KIX14989.1"/>
    <property type="molecule type" value="Genomic_DNA"/>
</dbReference>
<evidence type="ECO:0000313" key="2">
    <source>
        <dbReference type="Proteomes" id="UP000032233"/>
    </source>
</evidence>
<sequence>MKKMSVNDFLQITVDHFNNSHPCPCDVEVTLDDGQKIETRTRKKAHLLGGHTPVIWLDGISGCYRLDRVRPI</sequence>
<dbReference type="RefSeq" id="WP_044347281.1">
    <property type="nucleotide sequence ID" value="NZ_AZAC01000005.1"/>
</dbReference>
<name>A0A0D2JA16_9BACT</name>
<dbReference type="InParanoid" id="A0A0D2JA16"/>